<comment type="caution">
    <text evidence="5">The sequence shown here is derived from an EMBL/GenBank/DDBJ whole genome shotgun (WGS) entry which is preliminary data.</text>
</comment>
<dbReference type="InterPro" id="IPR042099">
    <property type="entry name" value="ANL_N_sf"/>
</dbReference>
<dbReference type="PANTHER" id="PTHR43201:SF5">
    <property type="entry name" value="MEDIUM-CHAIN ACYL-COA LIGASE ACSF2, MITOCHONDRIAL"/>
    <property type="match status" value="1"/>
</dbReference>
<dbReference type="Pfam" id="PF13193">
    <property type="entry name" value="AMP-binding_C"/>
    <property type="match status" value="1"/>
</dbReference>
<protein>
    <submittedName>
        <fullName evidence="5">AMP-dependent synthetase</fullName>
    </submittedName>
</protein>
<comment type="similarity">
    <text evidence="1">Belongs to the ATP-dependent AMP-binding enzyme family.</text>
</comment>
<evidence type="ECO:0000256" key="1">
    <source>
        <dbReference type="ARBA" id="ARBA00006432"/>
    </source>
</evidence>
<reference evidence="5 6" key="1">
    <citation type="submission" date="2017-08" db="EMBL/GenBank/DDBJ databases">
        <title>WGS of Clinical strains of the CDC Group NO-1 linked to zoonotic infections in humans.</title>
        <authorList>
            <person name="Bernier A.-M."/>
            <person name="Bernard K."/>
        </authorList>
    </citation>
    <scope>NUCLEOTIDE SEQUENCE [LARGE SCALE GENOMIC DNA]</scope>
    <source>
        <strain evidence="5 6">NML120219</strain>
    </source>
</reference>
<dbReference type="EMBL" id="NSJE01000016">
    <property type="protein sequence ID" value="PAT42264.1"/>
    <property type="molecule type" value="Genomic_DNA"/>
</dbReference>
<proteinExistence type="inferred from homology"/>
<dbReference type="InterPro" id="IPR020845">
    <property type="entry name" value="AMP-binding_CS"/>
</dbReference>
<feature type="domain" description="AMP-binding enzyme C-terminal" evidence="4">
    <location>
        <begin position="438"/>
        <end position="513"/>
    </location>
</feature>
<dbReference type="FunFam" id="3.30.300.30:FF:000008">
    <property type="entry name" value="2,3-dihydroxybenzoate-AMP ligase"/>
    <property type="match status" value="1"/>
</dbReference>
<name>A0A2A2AX25_9BURK</name>
<evidence type="ECO:0000256" key="2">
    <source>
        <dbReference type="ARBA" id="ARBA00022598"/>
    </source>
</evidence>
<evidence type="ECO:0000313" key="5">
    <source>
        <dbReference type="EMBL" id="PAT42264.1"/>
    </source>
</evidence>
<sequence>MNIANWLYQTARLQPQTPALYMGNSLHASYGQFAARAAALGRWMAQAYGVQPGERIALFMPNRCEYLEIAYAAWWLGAVVVPINYKLHPREAAWIASHAQVRLLFADESTALAGSDSSEQDMPPPLCIAVDGPEYRQIVQAAGDAPPGPEHAPHTLPGQALAWLFYTSGTTGRPKGVMLSHDNLVAMSLCYPTDVDAIDQRDALLYAAPMSHGAGLYNFIFVRHAARHIVPASRGFDAGEILALARAHGALSLFAAPTMVNRLVAHASERGETGAGLKTVVYGGGPMYLADLERALQVLGPCLAQIYGQGETPMTITALPKSIVADGAHEHAAARRSSVGVPHACVQVRVSDAAAWGADGAQSDPPALPTGQTGEVLVRGATVMQGYWRNPQASAQALQNGWLRTGDIGRFDADGFLTLTDRSKDVIISGGSNIYPREVEEVLLRHASVAEVSVIGCHSAEWGEEVAAMVVPQPGAPLQPAELDRWCRASLAAFKAPKRYYLCEALPKNSYGKVLKTQLREQLPGLQPMDWP</sequence>
<dbReference type="GO" id="GO:0006631">
    <property type="term" value="P:fatty acid metabolic process"/>
    <property type="evidence" value="ECO:0007669"/>
    <property type="project" value="TreeGrafter"/>
</dbReference>
<organism evidence="5 6">
    <name type="scientific">Vandammella animalimorsus</name>
    <dbReference type="NCBI Taxonomy" id="2029117"/>
    <lineage>
        <taxon>Bacteria</taxon>
        <taxon>Pseudomonadati</taxon>
        <taxon>Pseudomonadota</taxon>
        <taxon>Betaproteobacteria</taxon>
        <taxon>Burkholderiales</taxon>
        <taxon>Comamonadaceae</taxon>
        <taxon>Vandammella</taxon>
    </lineage>
</organism>
<dbReference type="GO" id="GO:0031956">
    <property type="term" value="F:medium-chain fatty acid-CoA ligase activity"/>
    <property type="evidence" value="ECO:0007669"/>
    <property type="project" value="TreeGrafter"/>
</dbReference>
<dbReference type="SUPFAM" id="SSF56801">
    <property type="entry name" value="Acetyl-CoA synthetase-like"/>
    <property type="match status" value="1"/>
</dbReference>
<dbReference type="InterPro" id="IPR000873">
    <property type="entry name" value="AMP-dep_synth/lig_dom"/>
</dbReference>
<dbReference type="RefSeq" id="WP_095552312.1">
    <property type="nucleotide sequence ID" value="NZ_NSJE01000016.1"/>
</dbReference>
<dbReference type="Gene3D" id="3.30.300.30">
    <property type="match status" value="1"/>
</dbReference>
<dbReference type="InterPro" id="IPR045851">
    <property type="entry name" value="AMP-bd_C_sf"/>
</dbReference>
<dbReference type="InterPro" id="IPR025110">
    <property type="entry name" value="AMP-bd_C"/>
</dbReference>
<keyword evidence="2" id="KW-0436">Ligase</keyword>
<evidence type="ECO:0000259" key="3">
    <source>
        <dbReference type="Pfam" id="PF00501"/>
    </source>
</evidence>
<dbReference type="PROSITE" id="PS00455">
    <property type="entry name" value="AMP_BINDING"/>
    <property type="match status" value="1"/>
</dbReference>
<dbReference type="AlphaFoldDB" id="A0A2A2AX25"/>
<gene>
    <name evidence="5" type="ORF">CK621_10195</name>
</gene>
<evidence type="ECO:0000313" key="6">
    <source>
        <dbReference type="Proteomes" id="UP000218439"/>
    </source>
</evidence>
<dbReference type="PANTHER" id="PTHR43201">
    <property type="entry name" value="ACYL-COA SYNTHETASE"/>
    <property type="match status" value="1"/>
</dbReference>
<feature type="domain" description="AMP-dependent synthetase/ligase" evidence="3">
    <location>
        <begin position="9"/>
        <end position="388"/>
    </location>
</feature>
<dbReference type="Proteomes" id="UP000218439">
    <property type="component" value="Unassembled WGS sequence"/>
</dbReference>
<accession>A0A2A2AX25</accession>
<evidence type="ECO:0000259" key="4">
    <source>
        <dbReference type="Pfam" id="PF13193"/>
    </source>
</evidence>
<dbReference type="Pfam" id="PF00501">
    <property type="entry name" value="AMP-binding"/>
    <property type="match status" value="1"/>
</dbReference>
<dbReference type="Gene3D" id="3.40.50.12780">
    <property type="entry name" value="N-terminal domain of ligase-like"/>
    <property type="match status" value="1"/>
</dbReference>